<comment type="caution">
    <text evidence="1">The sequence shown here is derived from an EMBL/GenBank/DDBJ whole genome shotgun (WGS) entry which is preliminary data.</text>
</comment>
<evidence type="ECO:0000313" key="1">
    <source>
        <dbReference type="EMBL" id="KAK7349290.1"/>
    </source>
</evidence>
<dbReference type="EMBL" id="JAYMYQ010000002">
    <property type="protein sequence ID" value="KAK7349290.1"/>
    <property type="molecule type" value="Genomic_DNA"/>
</dbReference>
<gene>
    <name evidence="1" type="ORF">VNO77_06541</name>
</gene>
<keyword evidence="2" id="KW-1185">Reference proteome</keyword>
<proteinExistence type="predicted"/>
<accession>A0AAN9M6Q6</accession>
<reference evidence="1 2" key="1">
    <citation type="submission" date="2024-01" db="EMBL/GenBank/DDBJ databases">
        <title>The genomes of 5 underutilized Papilionoideae crops provide insights into root nodulation and disease resistanc.</title>
        <authorList>
            <person name="Jiang F."/>
        </authorList>
    </citation>
    <scope>NUCLEOTIDE SEQUENCE [LARGE SCALE GENOMIC DNA]</scope>
    <source>
        <strain evidence="1">LVBAO_FW01</strain>
        <tissue evidence="1">Leaves</tissue>
    </source>
</reference>
<protein>
    <submittedName>
        <fullName evidence="1">Uncharacterized protein</fullName>
    </submittedName>
</protein>
<dbReference type="Proteomes" id="UP001367508">
    <property type="component" value="Unassembled WGS sequence"/>
</dbReference>
<organism evidence="1 2">
    <name type="scientific">Canavalia gladiata</name>
    <name type="common">Sword bean</name>
    <name type="synonym">Dolichos gladiatus</name>
    <dbReference type="NCBI Taxonomy" id="3824"/>
    <lineage>
        <taxon>Eukaryota</taxon>
        <taxon>Viridiplantae</taxon>
        <taxon>Streptophyta</taxon>
        <taxon>Embryophyta</taxon>
        <taxon>Tracheophyta</taxon>
        <taxon>Spermatophyta</taxon>
        <taxon>Magnoliopsida</taxon>
        <taxon>eudicotyledons</taxon>
        <taxon>Gunneridae</taxon>
        <taxon>Pentapetalae</taxon>
        <taxon>rosids</taxon>
        <taxon>fabids</taxon>
        <taxon>Fabales</taxon>
        <taxon>Fabaceae</taxon>
        <taxon>Papilionoideae</taxon>
        <taxon>50 kb inversion clade</taxon>
        <taxon>NPAAA clade</taxon>
        <taxon>indigoferoid/millettioid clade</taxon>
        <taxon>Phaseoleae</taxon>
        <taxon>Canavalia</taxon>
    </lineage>
</organism>
<sequence length="76" mass="8577">MDYLISSFCDLPPWAAGIWGFRRSCMSHKRDTALEEGGACNNVDKAIFLHWTDAGCVGCCKFVETYMPALVYIYDD</sequence>
<name>A0AAN9M6Q6_CANGL</name>
<dbReference type="AlphaFoldDB" id="A0AAN9M6Q6"/>
<evidence type="ECO:0000313" key="2">
    <source>
        <dbReference type="Proteomes" id="UP001367508"/>
    </source>
</evidence>